<dbReference type="HOGENOM" id="CLU_794678_0_0_1"/>
<dbReference type="Proteomes" id="UP000007115">
    <property type="component" value="Unassembled WGS sequence"/>
</dbReference>
<accession>G9N0B2</accession>
<evidence type="ECO:0000313" key="3">
    <source>
        <dbReference type="Proteomes" id="UP000007115"/>
    </source>
</evidence>
<reference evidence="2 3" key="1">
    <citation type="journal article" date="2011" name="Genome Biol.">
        <title>Comparative genome sequence analysis underscores mycoparasitism as the ancestral life style of Trichoderma.</title>
        <authorList>
            <person name="Kubicek C.P."/>
            <person name="Herrera-Estrella A."/>
            <person name="Seidl-Seiboth V."/>
            <person name="Martinez D.A."/>
            <person name="Druzhinina I.S."/>
            <person name="Thon M."/>
            <person name="Zeilinger S."/>
            <person name="Casas-Flores S."/>
            <person name="Horwitz B.A."/>
            <person name="Mukherjee P.K."/>
            <person name="Mukherjee M."/>
            <person name="Kredics L."/>
            <person name="Alcaraz L.D."/>
            <person name="Aerts A."/>
            <person name="Antal Z."/>
            <person name="Atanasova L."/>
            <person name="Cervantes-Badillo M.G."/>
            <person name="Challacombe J."/>
            <person name="Chertkov O."/>
            <person name="McCluskey K."/>
            <person name="Coulpier F."/>
            <person name="Deshpande N."/>
            <person name="von Doehren H."/>
            <person name="Ebbole D.J."/>
            <person name="Esquivel-Naranjo E.U."/>
            <person name="Fekete E."/>
            <person name="Flipphi M."/>
            <person name="Glaser F."/>
            <person name="Gomez-Rodriguez E.Y."/>
            <person name="Gruber S."/>
            <person name="Han C."/>
            <person name="Henrissat B."/>
            <person name="Hermosa R."/>
            <person name="Hernandez-Onate M."/>
            <person name="Karaffa L."/>
            <person name="Kosti I."/>
            <person name="Le Crom S."/>
            <person name="Lindquist E."/>
            <person name="Lucas S."/>
            <person name="Luebeck M."/>
            <person name="Luebeck P.S."/>
            <person name="Margeot A."/>
            <person name="Metz B."/>
            <person name="Misra M."/>
            <person name="Nevalainen H."/>
            <person name="Omann M."/>
            <person name="Packer N."/>
            <person name="Perrone G."/>
            <person name="Uresti-Rivera E.E."/>
            <person name="Salamov A."/>
            <person name="Schmoll M."/>
            <person name="Seiboth B."/>
            <person name="Shapiro H."/>
            <person name="Sukno S."/>
            <person name="Tamayo-Ramos J.A."/>
            <person name="Tisch D."/>
            <person name="Wiest A."/>
            <person name="Wilkinson H.H."/>
            <person name="Zhang M."/>
            <person name="Coutinho P.M."/>
            <person name="Kenerley C.M."/>
            <person name="Monte E."/>
            <person name="Baker S.E."/>
            <person name="Grigoriev I.V."/>
        </authorList>
    </citation>
    <scope>NUCLEOTIDE SEQUENCE [LARGE SCALE GENOMIC DNA]</scope>
    <source>
        <strain evidence="3">Gv29-8 / FGSC 10586</strain>
    </source>
</reference>
<organism evidence="2 3">
    <name type="scientific">Hypocrea virens (strain Gv29-8 / FGSC 10586)</name>
    <name type="common">Gliocladium virens</name>
    <name type="synonym">Trichoderma virens</name>
    <dbReference type="NCBI Taxonomy" id="413071"/>
    <lineage>
        <taxon>Eukaryota</taxon>
        <taxon>Fungi</taxon>
        <taxon>Dikarya</taxon>
        <taxon>Ascomycota</taxon>
        <taxon>Pezizomycotina</taxon>
        <taxon>Sordariomycetes</taxon>
        <taxon>Hypocreomycetidae</taxon>
        <taxon>Hypocreales</taxon>
        <taxon>Hypocreaceae</taxon>
        <taxon>Trichoderma</taxon>
    </lineage>
</organism>
<dbReference type="AlphaFoldDB" id="G9N0B2"/>
<sequence>MSVIEKRRISTDTQFYRQKTHVQGANLKLGIPPAMSQKRPDTQQEKRKKKKVQTVTQCLYEMEKKAGSSLSMHFFPRLANNFSFSPPRLMARRPSQSHPSQGEDDDDEEEKSKGEEGGGSGRHKSMLPPAILLAIPRIVALSRLICSGVDLQGHGQWRQRVSRNRDALSRDEKPVGRFADRWIGYCSGWPRKAASQNVRWKPRQAKRPLCTSTVASHFISRRTLVVPLESRNEEAMEACTCSLGDATPPGLLAPDNKSPGIDYEQAAKRHGESASREGPRLGDTVEFCTRPSLCRGQMVTLWLAKLDSSAPSAGILQLGSLCASRYRTGALAASPGRCRLSVIVTDRRD</sequence>
<protein>
    <submittedName>
        <fullName evidence="2">Uncharacterized protein</fullName>
    </submittedName>
</protein>
<feature type="region of interest" description="Disordered" evidence="1">
    <location>
        <begin position="86"/>
        <end position="126"/>
    </location>
</feature>
<dbReference type="InParanoid" id="G9N0B2"/>
<comment type="caution">
    <text evidence="2">The sequence shown here is derived from an EMBL/GenBank/DDBJ whole genome shotgun (WGS) entry which is preliminary data.</text>
</comment>
<proteinExistence type="predicted"/>
<evidence type="ECO:0000256" key="1">
    <source>
        <dbReference type="SAM" id="MobiDB-lite"/>
    </source>
</evidence>
<dbReference type="GeneID" id="25797053"/>
<name>G9N0B2_HYPVG</name>
<dbReference type="VEuPathDB" id="FungiDB:TRIVIDRAFT_68209"/>
<gene>
    <name evidence="2" type="ORF">TRIVIDRAFT_68209</name>
</gene>
<evidence type="ECO:0000313" key="2">
    <source>
        <dbReference type="EMBL" id="EHK19794.1"/>
    </source>
</evidence>
<feature type="region of interest" description="Disordered" evidence="1">
    <location>
        <begin position="30"/>
        <end position="53"/>
    </location>
</feature>
<dbReference type="RefSeq" id="XP_013953994.1">
    <property type="nucleotide sequence ID" value="XM_014098519.1"/>
</dbReference>
<dbReference type="EMBL" id="ABDF02000082">
    <property type="protein sequence ID" value="EHK19794.1"/>
    <property type="molecule type" value="Genomic_DNA"/>
</dbReference>
<keyword evidence="3" id="KW-1185">Reference proteome</keyword>